<dbReference type="Proteomes" id="UP000245919">
    <property type="component" value="Chromosome"/>
</dbReference>
<evidence type="ECO:0000313" key="2">
    <source>
        <dbReference type="Proteomes" id="UP000245919"/>
    </source>
</evidence>
<dbReference type="GeneID" id="89634220"/>
<dbReference type="AlphaFoldDB" id="A0A2Z3KFW0"/>
<gene>
    <name evidence="1" type="ORF">LL14B4_10555</name>
</gene>
<proteinExistence type="predicted"/>
<protein>
    <submittedName>
        <fullName evidence="1">Uncharacterized protein</fullName>
    </submittedName>
</protein>
<accession>A0A2Z3KFW0</accession>
<organism evidence="1 2">
    <name type="scientific">Lactococcus lactis subsp. lactis</name>
    <name type="common">Streptococcus lactis</name>
    <dbReference type="NCBI Taxonomy" id="1360"/>
    <lineage>
        <taxon>Bacteria</taxon>
        <taxon>Bacillati</taxon>
        <taxon>Bacillota</taxon>
        <taxon>Bacilli</taxon>
        <taxon>Lactobacillales</taxon>
        <taxon>Streptococcaceae</taxon>
        <taxon>Lactococcus</taxon>
    </lineage>
</organism>
<evidence type="ECO:0000313" key="1">
    <source>
        <dbReference type="EMBL" id="AWN66592.1"/>
    </source>
</evidence>
<dbReference type="EMBL" id="CP028160">
    <property type="protein sequence ID" value="AWN66592.1"/>
    <property type="molecule type" value="Genomic_DNA"/>
</dbReference>
<name>A0A2Z3KFW0_LACLL</name>
<reference evidence="1 2" key="1">
    <citation type="submission" date="2018-03" db="EMBL/GenBank/DDBJ databases">
        <title>Genome sequence of Lactococcus lactis strain 14B4 from almond drupe.</title>
        <authorList>
            <person name="Tran T.D."/>
            <person name="McGarvey J.A."/>
            <person name="Huynh S."/>
            <person name="Parker C.T."/>
        </authorList>
    </citation>
    <scope>NUCLEOTIDE SEQUENCE [LARGE SCALE GENOMIC DNA]</scope>
    <source>
        <strain evidence="1 2">14B4</strain>
    </source>
</reference>
<dbReference type="RefSeq" id="WP_109991279.1">
    <property type="nucleotide sequence ID" value="NZ_CP028160.1"/>
</dbReference>
<sequence length="211" mass="24046">MTFQVKTVFPKEETAENNKFIERTFNELVEGLELDEVVNLYEQLLSKGYSINVNFAPPQLDDKGTEPDPFMIANHLELAGISYKATLKLKASGDYESMVKIAKLIEQQDYDYDITAKLQIRENSTVDFEKESSWFDKDHAKYTILPKASSQDIADLRTLYDDLLEMNQKVAINIKAKVKKDDDDAFATQLASYPDDTLVLFKLSDAEIHGD</sequence>